<dbReference type="PROSITE" id="PS50995">
    <property type="entry name" value="HTH_MARR_2"/>
    <property type="match status" value="1"/>
</dbReference>
<evidence type="ECO:0000313" key="2">
    <source>
        <dbReference type="EMBL" id="TGO05244.1"/>
    </source>
</evidence>
<dbReference type="PANTHER" id="PTHR33164">
    <property type="entry name" value="TRANSCRIPTIONAL REGULATOR, MARR FAMILY"/>
    <property type="match status" value="1"/>
</dbReference>
<dbReference type="Pfam" id="PF12802">
    <property type="entry name" value="MarR_2"/>
    <property type="match status" value="1"/>
</dbReference>
<keyword evidence="3" id="KW-1185">Reference proteome</keyword>
<protein>
    <submittedName>
        <fullName evidence="2">Transcriptional regulator, MarR family</fullName>
    </submittedName>
</protein>
<name>A0A4Z1E021_9MICO</name>
<gene>
    <name evidence="2" type="ORF">SERN_1248</name>
</gene>
<dbReference type="AlphaFoldDB" id="A0A4Z1E021"/>
<dbReference type="PANTHER" id="PTHR33164:SF57">
    <property type="entry name" value="MARR-FAMILY TRANSCRIPTIONAL REGULATOR"/>
    <property type="match status" value="1"/>
</dbReference>
<dbReference type="EMBL" id="RHPJ01000002">
    <property type="protein sequence ID" value="TGO05244.1"/>
    <property type="molecule type" value="Genomic_DNA"/>
</dbReference>
<dbReference type="InterPro" id="IPR000835">
    <property type="entry name" value="HTH_MarR-typ"/>
</dbReference>
<proteinExistence type="predicted"/>
<organism evidence="2 3">
    <name type="scientific">Serinibacter arcticus</name>
    <dbReference type="NCBI Taxonomy" id="1655435"/>
    <lineage>
        <taxon>Bacteria</taxon>
        <taxon>Bacillati</taxon>
        <taxon>Actinomycetota</taxon>
        <taxon>Actinomycetes</taxon>
        <taxon>Micrococcales</taxon>
        <taxon>Beutenbergiaceae</taxon>
        <taxon>Serinibacter</taxon>
    </lineage>
</organism>
<dbReference type="SMART" id="SM00347">
    <property type="entry name" value="HTH_MARR"/>
    <property type="match status" value="1"/>
</dbReference>
<dbReference type="OrthoDB" id="9154853at2"/>
<dbReference type="SUPFAM" id="SSF46785">
    <property type="entry name" value="Winged helix' DNA-binding domain"/>
    <property type="match status" value="1"/>
</dbReference>
<dbReference type="Proteomes" id="UP000297318">
    <property type="component" value="Unassembled WGS sequence"/>
</dbReference>
<dbReference type="Gene3D" id="1.10.10.10">
    <property type="entry name" value="Winged helix-like DNA-binding domain superfamily/Winged helix DNA-binding domain"/>
    <property type="match status" value="1"/>
</dbReference>
<evidence type="ECO:0000259" key="1">
    <source>
        <dbReference type="PROSITE" id="PS50995"/>
    </source>
</evidence>
<reference evidence="2 3" key="1">
    <citation type="submission" date="2018-11" db="EMBL/GenBank/DDBJ databases">
        <title>Complete genome sequencing of the Actinobacteria Serinibacter sp. K3-2.</title>
        <authorList>
            <person name="Rakitin A.L."/>
            <person name="Beletsky A.V."/>
            <person name="Mardanov A.V."/>
            <person name="Ravin N.V."/>
            <person name="Gromova A.S."/>
            <person name="Filippova S.N."/>
            <person name="Gal'Chenko V.F."/>
        </authorList>
    </citation>
    <scope>NUCLEOTIDE SEQUENCE [LARGE SCALE GENOMIC DNA]</scope>
    <source>
        <strain evidence="2 3">K3-2</strain>
    </source>
</reference>
<feature type="domain" description="HTH marR-type" evidence="1">
    <location>
        <begin position="28"/>
        <end position="158"/>
    </location>
</feature>
<accession>A0A4Z1E021</accession>
<dbReference type="InterPro" id="IPR036390">
    <property type="entry name" value="WH_DNA-bd_sf"/>
</dbReference>
<dbReference type="GO" id="GO:0003700">
    <property type="term" value="F:DNA-binding transcription factor activity"/>
    <property type="evidence" value="ECO:0007669"/>
    <property type="project" value="InterPro"/>
</dbReference>
<dbReference type="RefSeq" id="WP_135849276.1">
    <property type="nucleotide sequence ID" value="NZ_RHPJ01000002.1"/>
</dbReference>
<evidence type="ECO:0000313" key="3">
    <source>
        <dbReference type="Proteomes" id="UP000297318"/>
    </source>
</evidence>
<sequence>MTDATPARTPLSGDTLERHDGAAVALVEEQVSVLFQRAKLLWRRAAESIHPDLQPVGYRMLNYLVRRGSINAGALADWLDTDKSVVSRQAKVLTELGFITIEPDPTDGRGRLLVATAPACELVERTRESMTQTLFGGLGALDADEVQQLGDMLTRLNEAARL</sequence>
<dbReference type="InterPro" id="IPR039422">
    <property type="entry name" value="MarR/SlyA-like"/>
</dbReference>
<comment type="caution">
    <text evidence="2">The sequence shown here is derived from an EMBL/GenBank/DDBJ whole genome shotgun (WGS) entry which is preliminary data.</text>
</comment>
<dbReference type="InterPro" id="IPR036388">
    <property type="entry name" value="WH-like_DNA-bd_sf"/>
</dbReference>
<dbReference type="GO" id="GO:0006950">
    <property type="term" value="P:response to stress"/>
    <property type="evidence" value="ECO:0007669"/>
    <property type="project" value="TreeGrafter"/>
</dbReference>